<keyword evidence="2" id="KW-1133">Transmembrane helix</keyword>
<evidence type="ECO:0000313" key="4">
    <source>
        <dbReference type="Proteomes" id="UP001642540"/>
    </source>
</evidence>
<name>A0ABP1RYJ6_9HEXA</name>
<feature type="transmembrane region" description="Helical" evidence="2">
    <location>
        <begin position="12"/>
        <end position="35"/>
    </location>
</feature>
<dbReference type="Proteomes" id="UP001642540">
    <property type="component" value="Unassembled WGS sequence"/>
</dbReference>
<feature type="region of interest" description="Disordered" evidence="1">
    <location>
        <begin position="62"/>
        <end position="86"/>
    </location>
</feature>
<proteinExistence type="predicted"/>
<reference evidence="3 4" key="1">
    <citation type="submission" date="2024-08" db="EMBL/GenBank/DDBJ databases">
        <authorList>
            <person name="Cucini C."/>
            <person name="Frati F."/>
        </authorList>
    </citation>
    <scope>NUCLEOTIDE SEQUENCE [LARGE SCALE GENOMIC DNA]</scope>
</reference>
<keyword evidence="4" id="KW-1185">Reference proteome</keyword>
<keyword evidence="2" id="KW-0812">Transmembrane</keyword>
<evidence type="ECO:0000313" key="3">
    <source>
        <dbReference type="EMBL" id="CAL8138768.1"/>
    </source>
</evidence>
<protein>
    <submittedName>
        <fullName evidence="3">Uncharacterized protein</fullName>
    </submittedName>
</protein>
<dbReference type="EMBL" id="CAXLJM020000124">
    <property type="protein sequence ID" value="CAL8138768.1"/>
    <property type="molecule type" value="Genomic_DNA"/>
</dbReference>
<comment type="caution">
    <text evidence="3">The sequence shown here is derived from an EMBL/GenBank/DDBJ whole genome shotgun (WGS) entry which is preliminary data.</text>
</comment>
<evidence type="ECO:0000256" key="1">
    <source>
        <dbReference type="SAM" id="MobiDB-lite"/>
    </source>
</evidence>
<evidence type="ECO:0000256" key="2">
    <source>
        <dbReference type="SAM" id="Phobius"/>
    </source>
</evidence>
<accession>A0ABP1RYJ6</accession>
<keyword evidence="2" id="KW-0472">Membrane</keyword>
<organism evidence="3 4">
    <name type="scientific">Orchesella dallaii</name>
    <dbReference type="NCBI Taxonomy" id="48710"/>
    <lineage>
        <taxon>Eukaryota</taxon>
        <taxon>Metazoa</taxon>
        <taxon>Ecdysozoa</taxon>
        <taxon>Arthropoda</taxon>
        <taxon>Hexapoda</taxon>
        <taxon>Collembola</taxon>
        <taxon>Entomobryomorpha</taxon>
        <taxon>Entomobryoidea</taxon>
        <taxon>Orchesellidae</taxon>
        <taxon>Orchesellinae</taxon>
        <taxon>Orchesella</taxon>
    </lineage>
</organism>
<gene>
    <name evidence="3" type="ORF">ODALV1_LOCUS27522</name>
</gene>
<sequence length="86" mass="9716">MYIRHNRRSLVSLFSTFDVLLFVCFGLMCLLWVFLVVSCSNSNFQLAIVAISINLKQNRKMERTEEGNAHNGEVEVEGQSSNSGSE</sequence>